<protein>
    <submittedName>
        <fullName evidence="2">Uncharacterized protein</fullName>
    </submittedName>
</protein>
<dbReference type="RefSeq" id="WP_322189285.1">
    <property type="nucleotide sequence ID" value="NZ_JAXLPB010000012.1"/>
</dbReference>
<feature type="region of interest" description="Disordered" evidence="1">
    <location>
        <begin position="556"/>
        <end position="639"/>
    </location>
</feature>
<organism evidence="2 3">
    <name type="scientific">Fulvimarina uroteuthidis</name>
    <dbReference type="NCBI Taxonomy" id="3098149"/>
    <lineage>
        <taxon>Bacteria</taxon>
        <taxon>Pseudomonadati</taxon>
        <taxon>Pseudomonadota</taxon>
        <taxon>Alphaproteobacteria</taxon>
        <taxon>Hyphomicrobiales</taxon>
        <taxon>Aurantimonadaceae</taxon>
        <taxon>Fulvimarina</taxon>
    </lineage>
</organism>
<sequence>MATLDQLGTALRNAHNAGDEQAARRLATEIKRMRVSPPRSASENESSPQSSGMAMNVTAGINEGLYGTLGAPVDAVRGAINLGIQGVNAATGTEIGQLPDDSFMGSRWIGETLGSVSPALDPQNTIAATEGDRIARGVGQGVGYTVAPAGAVGALSRGGQLSGKALDTATKLAGGTGSVGSVAANAGVGGVAGGSSMAAMENAPEEWKPVAGLAGGLVGGGIAAMAGTVPGIAREGSRAARNFALPMSAGGREQIAGGRIRNAARDPEALREMLDQDIPDLVPGSKPTTFQATGDMGIGELERGAATKYPGRFGERRATQNAARVDAVTGVQKVGAPEQVAGAVRARLAQIDEATQSMLDEATEAARTRTNAIGQGRSPEDAGDVLRGSLEAARAQAKASESTLWQAVDPDGTLMAPASKLRAQALKVLESMPSTERRPSGEEADIFSAIGNLGEVAPFSDIAAMRSRLSDALKIERRTNGETRTYRRLSMLRGALEDDLSAAISTKVAQEADAVAAGQMEISETLFANLQKQQEVWFADRQATARSADGGGIPGGYGAGGQASVPGVRGAGRQARGEFRAASRDPRLAGSEPQPNFDEAARERLTAATTATRERAGTFDNRQLGPLRRRPAQNAPYDVPASAVPGRVFVPGARGFETIQTYRNAVGDDEAFTALRDFATDRLRQAALRDDGTLDPAKVTAWRRVHADALRAFPDLDAQFADAATASDAMATVARQRKTALDEAQRSVLGKFVGVDHPDDVTSTIGRIFGAQDTVKRMAQLRSAIQGDADAEAGLRKAIVDHITTRFVGNTEAGTSGVGTVKSDGFQTFVKQNRSALRTAGFSDDELTLMGRVAEDLQRANRSVASVKNPGGSNTAQDLMQVQKEDSGKTVLAKVIASMGAPGAGAGAGFAVGGGFGAAAGAVGAGVIAEMRRQGLEKVDDLIADALLNPGRARVLLSKAGTPKQEEGLMNVLARLYRQSAVPTVAVSTDPLRRSDLPRTGDRRTGARP</sequence>
<comment type="caution">
    <text evidence="2">The sequence shown here is derived from an EMBL/GenBank/DDBJ whole genome shotgun (WGS) entry which is preliminary data.</text>
</comment>
<feature type="compositionally biased region" description="Low complexity" evidence="1">
    <location>
        <begin position="40"/>
        <end position="51"/>
    </location>
</feature>
<gene>
    <name evidence="2" type="ORF">U0C82_18555</name>
</gene>
<feature type="region of interest" description="Disordered" evidence="1">
    <location>
        <begin position="987"/>
        <end position="1009"/>
    </location>
</feature>
<evidence type="ECO:0000256" key="1">
    <source>
        <dbReference type="SAM" id="MobiDB-lite"/>
    </source>
</evidence>
<evidence type="ECO:0000313" key="2">
    <source>
        <dbReference type="EMBL" id="MDY8111126.1"/>
    </source>
</evidence>
<name>A0ABU5IA45_9HYPH</name>
<feature type="compositionally biased region" description="Basic and acidic residues" evidence="1">
    <location>
        <begin position="575"/>
        <end position="587"/>
    </location>
</feature>
<keyword evidence="3" id="KW-1185">Reference proteome</keyword>
<dbReference type="Proteomes" id="UP001294412">
    <property type="component" value="Unassembled WGS sequence"/>
</dbReference>
<reference evidence="2 3" key="1">
    <citation type="submission" date="2023-12" db="EMBL/GenBank/DDBJ databases">
        <title>Description of Novel Strain Fulvimarina sp. 2208YS6-2-32 isolated from Uroteuthis (Photololigo) edulis.</title>
        <authorList>
            <person name="Park J.-S."/>
        </authorList>
    </citation>
    <scope>NUCLEOTIDE SEQUENCE [LARGE SCALE GENOMIC DNA]</scope>
    <source>
        <strain evidence="2 3">2208YS6-2-32</strain>
    </source>
</reference>
<accession>A0ABU5IA45</accession>
<dbReference type="EMBL" id="JAXLPB010000012">
    <property type="protein sequence ID" value="MDY8111126.1"/>
    <property type="molecule type" value="Genomic_DNA"/>
</dbReference>
<proteinExistence type="predicted"/>
<feature type="region of interest" description="Disordered" evidence="1">
    <location>
        <begin position="30"/>
        <end position="54"/>
    </location>
</feature>
<feature type="compositionally biased region" description="Basic and acidic residues" evidence="1">
    <location>
        <begin position="991"/>
        <end position="1009"/>
    </location>
</feature>
<evidence type="ECO:0000313" key="3">
    <source>
        <dbReference type="Proteomes" id="UP001294412"/>
    </source>
</evidence>